<comment type="pathway">
    <text evidence="1">Nucleoside biosynthesis; alpha-ribazole biosynthesis; alpha-ribazole from 5,6-dimethylbenzimidazole: step 1/2.</text>
</comment>
<dbReference type="InterPro" id="IPR023195">
    <property type="entry name" value="Nict_dMeBzImd_PRibTrfase_N"/>
</dbReference>
<dbReference type="InterPro" id="IPR003200">
    <property type="entry name" value="Nict_dMeBzImd_PRibTrfase"/>
</dbReference>
<organism evidence="10 11">
    <name type="scientific">Pseudazoarcus pumilus</name>
    <dbReference type="NCBI Taxonomy" id="2067960"/>
    <lineage>
        <taxon>Bacteria</taxon>
        <taxon>Pseudomonadati</taxon>
        <taxon>Pseudomonadota</taxon>
        <taxon>Betaproteobacteria</taxon>
        <taxon>Rhodocyclales</taxon>
        <taxon>Zoogloeaceae</taxon>
        <taxon>Pseudazoarcus</taxon>
    </lineage>
</organism>
<keyword evidence="7 10" id="KW-0808">Transferase</keyword>
<dbReference type="EC" id="2.4.2.21" evidence="3"/>
<proteinExistence type="inferred from homology"/>
<dbReference type="EMBL" id="CP025682">
    <property type="protein sequence ID" value="AUN95676.1"/>
    <property type="molecule type" value="Genomic_DNA"/>
</dbReference>
<evidence type="ECO:0000256" key="6">
    <source>
        <dbReference type="ARBA" id="ARBA00022676"/>
    </source>
</evidence>
<dbReference type="PANTHER" id="PTHR43463">
    <property type="entry name" value="NICOTINATE-NUCLEOTIDE--DIMETHYLBENZIMIDAZOLE PHOSPHORIBOSYLTRANSFERASE"/>
    <property type="match status" value="1"/>
</dbReference>
<evidence type="ECO:0000256" key="7">
    <source>
        <dbReference type="ARBA" id="ARBA00022679"/>
    </source>
</evidence>
<evidence type="ECO:0000256" key="9">
    <source>
        <dbReference type="ARBA" id="ARBA00047340"/>
    </source>
</evidence>
<dbReference type="Gene3D" id="1.10.1610.10">
    <property type="match status" value="1"/>
</dbReference>
<name>A0A2I6S8U4_9RHOO</name>
<dbReference type="OrthoDB" id="9781491at2"/>
<evidence type="ECO:0000313" key="11">
    <source>
        <dbReference type="Proteomes" id="UP000242205"/>
    </source>
</evidence>
<evidence type="ECO:0000313" key="10">
    <source>
        <dbReference type="EMBL" id="AUN95676.1"/>
    </source>
</evidence>
<reference evidence="10 11" key="1">
    <citation type="submission" date="2018-01" db="EMBL/GenBank/DDBJ databases">
        <authorList>
            <person name="Fu G.-Y."/>
        </authorList>
    </citation>
    <scope>NUCLEOTIDE SEQUENCE [LARGE SCALE GENOMIC DNA]</scope>
    <source>
        <strain evidence="10 11">SY39</strain>
    </source>
</reference>
<evidence type="ECO:0000256" key="8">
    <source>
        <dbReference type="ARBA" id="ARBA00030686"/>
    </source>
</evidence>
<dbReference type="UniPathway" id="UPA00061">
    <property type="reaction ID" value="UER00516"/>
</dbReference>
<dbReference type="CDD" id="cd02439">
    <property type="entry name" value="DMB-PRT_CobT"/>
    <property type="match status" value="1"/>
</dbReference>
<dbReference type="SUPFAM" id="SSF52733">
    <property type="entry name" value="Nicotinate mononucleotide:5,6-dimethylbenzimidazole phosphoribosyltransferase (CobT)"/>
    <property type="match status" value="1"/>
</dbReference>
<dbReference type="GO" id="GO:0009236">
    <property type="term" value="P:cobalamin biosynthetic process"/>
    <property type="evidence" value="ECO:0007669"/>
    <property type="project" value="UniProtKB-KW"/>
</dbReference>
<evidence type="ECO:0000256" key="2">
    <source>
        <dbReference type="ARBA" id="ARBA00007110"/>
    </source>
</evidence>
<dbReference type="PANTHER" id="PTHR43463:SF1">
    <property type="entry name" value="NICOTINATE-NUCLEOTIDE--DIMETHYLBENZIMIDAZOLE PHOSPHORIBOSYLTRANSFERASE"/>
    <property type="match status" value="1"/>
</dbReference>
<evidence type="ECO:0000256" key="5">
    <source>
        <dbReference type="ARBA" id="ARBA00022573"/>
    </source>
</evidence>
<accession>A0A2I6S8U4</accession>
<dbReference type="KEGG" id="atw:C0099_12505"/>
<dbReference type="GO" id="GO:0008939">
    <property type="term" value="F:nicotinate-nucleotide-dimethylbenzimidazole phosphoribosyltransferase activity"/>
    <property type="evidence" value="ECO:0007669"/>
    <property type="project" value="UniProtKB-EC"/>
</dbReference>
<sequence length="338" mass="34443">MHIRIDPPDENLADALRASVGDALGRVGELAVQIGLAQGTLQPQMHRPAIVLFAGDHGAIAAGASARPQKITWQSVERIVAGRAPINLACRQMALALSVVDAGVSHDFGAHAGLVDAKIEHGTANFGLEPAMWRSQLERALERGRALAHEYAALGCSAIGFGSIGVGARASATLLTHCLTDVPLDALSGASDASDPAPTRRRALFERAIARAGRPADAHEALREFGGFEIAMMSGAMLGAAERRLLVVVDGLVAGAALLAARAIAPQIIAYAALADRSPEPGHDHLAAALGLCPLLELGLAGGDGLAAALAMPLLRTAAGCTSAAGGLAPAGRDSRSP</sequence>
<gene>
    <name evidence="10" type="ORF">C0099_12505</name>
</gene>
<dbReference type="InterPro" id="IPR036087">
    <property type="entry name" value="Nict_dMeBzImd_PRibTrfase_sf"/>
</dbReference>
<dbReference type="Proteomes" id="UP000242205">
    <property type="component" value="Chromosome"/>
</dbReference>
<keyword evidence="11" id="KW-1185">Reference proteome</keyword>
<dbReference type="Gene3D" id="3.40.50.10210">
    <property type="match status" value="1"/>
</dbReference>
<protein>
    <recommendedName>
        <fullName evidence="4">Nicotinate-nucleotide--dimethylbenzimidazole phosphoribosyltransferase</fullName>
        <ecNumber evidence="3">2.4.2.21</ecNumber>
    </recommendedName>
    <alternativeName>
        <fullName evidence="8">N(1)-alpha-phosphoribosyltransferase</fullName>
    </alternativeName>
</protein>
<comment type="similarity">
    <text evidence="2">Belongs to the CobT family.</text>
</comment>
<evidence type="ECO:0000256" key="3">
    <source>
        <dbReference type="ARBA" id="ARBA00011991"/>
    </source>
</evidence>
<evidence type="ECO:0000256" key="1">
    <source>
        <dbReference type="ARBA" id="ARBA00005049"/>
    </source>
</evidence>
<keyword evidence="5" id="KW-0169">Cobalamin biosynthesis</keyword>
<dbReference type="Pfam" id="PF02277">
    <property type="entry name" value="DBI_PRT"/>
    <property type="match status" value="1"/>
</dbReference>
<comment type="catalytic activity">
    <reaction evidence="9">
        <text>5,6-dimethylbenzimidazole + nicotinate beta-D-ribonucleotide = alpha-ribazole 5'-phosphate + nicotinate + H(+)</text>
        <dbReference type="Rhea" id="RHEA:11196"/>
        <dbReference type="ChEBI" id="CHEBI:15378"/>
        <dbReference type="ChEBI" id="CHEBI:15890"/>
        <dbReference type="ChEBI" id="CHEBI:32544"/>
        <dbReference type="ChEBI" id="CHEBI:57502"/>
        <dbReference type="ChEBI" id="CHEBI:57918"/>
        <dbReference type="EC" id="2.4.2.21"/>
    </reaction>
</comment>
<dbReference type="AlphaFoldDB" id="A0A2I6S8U4"/>
<dbReference type="RefSeq" id="WP_102247722.1">
    <property type="nucleotide sequence ID" value="NZ_CP025682.1"/>
</dbReference>
<evidence type="ECO:0000256" key="4">
    <source>
        <dbReference type="ARBA" id="ARBA00015486"/>
    </source>
</evidence>
<keyword evidence="6 10" id="KW-0328">Glycosyltransferase</keyword>